<dbReference type="InterPro" id="IPR010427">
    <property type="entry name" value="DUF1023"/>
</dbReference>
<name>A0ABN3MA20_9MICO</name>
<gene>
    <name evidence="2" type="ORF">GCM10009858_41000</name>
</gene>
<proteinExistence type="predicted"/>
<evidence type="ECO:0000259" key="1">
    <source>
        <dbReference type="Pfam" id="PF06259"/>
    </source>
</evidence>
<evidence type="ECO:0000313" key="3">
    <source>
        <dbReference type="Proteomes" id="UP001500730"/>
    </source>
</evidence>
<feature type="domain" description="DUF1023" evidence="1">
    <location>
        <begin position="427"/>
        <end position="606"/>
    </location>
</feature>
<dbReference type="Pfam" id="PF06259">
    <property type="entry name" value="Abhydrolase_8"/>
    <property type="match status" value="1"/>
</dbReference>
<dbReference type="EMBL" id="BAAARE010000024">
    <property type="protein sequence ID" value="GAA2498434.1"/>
    <property type="molecule type" value="Genomic_DNA"/>
</dbReference>
<protein>
    <recommendedName>
        <fullName evidence="1">DUF1023 domain-containing protein</fullName>
    </recommendedName>
</protein>
<organism evidence="2 3">
    <name type="scientific">Terrabacter carboxydivorans</name>
    <dbReference type="NCBI Taxonomy" id="619730"/>
    <lineage>
        <taxon>Bacteria</taxon>
        <taxon>Bacillati</taxon>
        <taxon>Actinomycetota</taxon>
        <taxon>Actinomycetes</taxon>
        <taxon>Micrococcales</taxon>
        <taxon>Intrasporangiaceae</taxon>
        <taxon>Terrabacter</taxon>
    </lineage>
</organism>
<evidence type="ECO:0000313" key="2">
    <source>
        <dbReference type="EMBL" id="GAA2498434.1"/>
    </source>
</evidence>
<comment type="caution">
    <text evidence="2">The sequence shown here is derived from an EMBL/GenBank/DDBJ whole genome shotgun (WGS) entry which is preliminary data.</text>
</comment>
<sequence>MTVRFALVGDDPRAVADRAGAWLRVARRMDGVAREVEAQVSAVAAAWPEGGAGAAALAEARRCADATAEVAHAHGLAAGILTGLVDPLERWRRQVVELEEAWQLLHRAELELAAAVRADLGDPHSRARIVQAERQLALVRARTGHPDTASVDTAYARLERHVREQVSDVARRLDRLTAQGSAPVPGTGAGRSGVSRLRTELGLLAAGARAQGRLAPQVARLVGSGVLPAEAAGWDAAAFATYVQAHPELAARLVARRPVAGADTGALVDPFVTGASVVSGGTVAPLVSLETFLATLGPAPQPTLTSVGDPGWPRRIAVRDAFEALSPSEQQLAALLWPGVVGNLSGAPFTARATANHVRVVAAVDEQRRRNAALTRDLLDAAAVGEQSGTGSGADWTEVGNNEKHLSQLQRLAADPTRQIVWFDNADDGSVVELHGRLTARTVGVGVLVPGTTAELGGHDTNARRSQSWVDAAQGSVAMVTWMGGDLPDDIPTDAPFRDYADRLAPALASFSHDLRQEIDHSAAAGTRVHGADGDRVGPALTVIGHSYGGAVVGTSEQYGLDADNVVHLESAGAGHDVANVDDLRPARCDTRRYAITSVHDPIRLVQGLPVQPLPDIGHGADPADLDRVERLTGDDAADGHELRFWEAHGGVLEQGADGWKNVLSVLTDAAPVRQQP</sequence>
<dbReference type="Proteomes" id="UP001500730">
    <property type="component" value="Unassembled WGS sequence"/>
</dbReference>
<reference evidence="2 3" key="1">
    <citation type="journal article" date="2019" name="Int. J. Syst. Evol. Microbiol.">
        <title>The Global Catalogue of Microorganisms (GCM) 10K type strain sequencing project: providing services to taxonomists for standard genome sequencing and annotation.</title>
        <authorList>
            <consortium name="The Broad Institute Genomics Platform"/>
            <consortium name="The Broad Institute Genome Sequencing Center for Infectious Disease"/>
            <person name="Wu L."/>
            <person name="Ma J."/>
        </authorList>
    </citation>
    <scope>NUCLEOTIDE SEQUENCE [LARGE SCALE GENOMIC DNA]</scope>
    <source>
        <strain evidence="2 3">JCM 16259</strain>
    </source>
</reference>
<keyword evidence="3" id="KW-1185">Reference proteome</keyword>
<accession>A0ABN3MA20</accession>
<dbReference type="RefSeq" id="WP_344256949.1">
    <property type="nucleotide sequence ID" value="NZ_BAAARE010000024.1"/>
</dbReference>